<dbReference type="PANTHER" id="PTHR34174">
    <property type="entry name" value="HYDROLETHALUS SYNDROME PROTEIN 1"/>
    <property type="match status" value="1"/>
</dbReference>
<evidence type="ECO:0000256" key="8">
    <source>
        <dbReference type="SAM" id="MobiDB-lite"/>
    </source>
</evidence>
<name>W8BWJ8_CERCA</name>
<comment type="subcellular location">
    <subcellularLocation>
        <location evidence="2">Cell projection</location>
        <location evidence="2">Cilium</location>
    </subcellularLocation>
    <subcellularLocation>
        <location evidence="1">Cytoplasm</location>
        <location evidence="1">Cytoskeleton</location>
        <location evidence="1">Microtubule organizing center</location>
        <location evidence="1">Centrosome</location>
        <location evidence="1">Centriole</location>
    </subcellularLocation>
</comment>
<dbReference type="OrthoDB" id="6343432at2759"/>
<evidence type="ECO:0000259" key="9">
    <source>
        <dbReference type="Pfam" id="PF15311"/>
    </source>
</evidence>
<dbReference type="GO" id="GO:0097730">
    <property type="term" value="C:non-motile cilium"/>
    <property type="evidence" value="ECO:0007669"/>
    <property type="project" value="TreeGrafter"/>
</dbReference>
<keyword evidence="6" id="KW-0206">Cytoskeleton</keyword>
<accession>W8BWJ8</accession>
<evidence type="ECO:0000256" key="2">
    <source>
        <dbReference type="ARBA" id="ARBA00004138"/>
    </source>
</evidence>
<dbReference type="AlphaFoldDB" id="W8BWJ8"/>
<evidence type="ECO:0000256" key="5">
    <source>
        <dbReference type="ARBA" id="ARBA00022794"/>
    </source>
</evidence>
<dbReference type="Pfam" id="PF15311">
    <property type="entry name" value="HYLS1_C"/>
    <property type="match status" value="1"/>
</dbReference>
<keyword evidence="5" id="KW-0970">Cilium biogenesis/degradation</keyword>
<keyword evidence="4" id="KW-0963">Cytoplasm</keyword>
<evidence type="ECO:0000313" key="10">
    <source>
        <dbReference type="EMBL" id="JAC01279.1"/>
    </source>
</evidence>
<dbReference type="PANTHER" id="PTHR34174:SF1">
    <property type="entry name" value="CENTRIOLAR AND CILIOGENESIS-ASSOCIATED PROTEIN HYLS1"/>
    <property type="match status" value="1"/>
</dbReference>
<protein>
    <recommendedName>
        <fullName evidence="9">Centriolar and ciliogenesis-associated protein HYLS1 C-terminal domain-containing protein</fullName>
    </recommendedName>
</protein>
<dbReference type="GO" id="GO:0005814">
    <property type="term" value="C:centriole"/>
    <property type="evidence" value="ECO:0007669"/>
    <property type="project" value="UniProtKB-SubCell"/>
</dbReference>
<feature type="compositionally biased region" description="Basic and acidic residues" evidence="8">
    <location>
        <begin position="70"/>
        <end position="93"/>
    </location>
</feature>
<evidence type="ECO:0000256" key="4">
    <source>
        <dbReference type="ARBA" id="ARBA00022490"/>
    </source>
</evidence>
<keyword evidence="7" id="KW-0966">Cell projection</keyword>
<feature type="region of interest" description="Disordered" evidence="8">
    <location>
        <begin position="70"/>
        <end position="270"/>
    </location>
</feature>
<reference evidence="10" key="1">
    <citation type="submission" date="2013-07" db="EMBL/GenBank/DDBJ databases">
        <authorList>
            <person name="Geib S."/>
        </authorList>
    </citation>
    <scope>NUCLEOTIDE SEQUENCE</scope>
</reference>
<feature type="domain" description="Centriolar and ciliogenesis-associated protein HYLS1 C-terminal" evidence="9">
    <location>
        <begin position="282"/>
        <end position="330"/>
    </location>
</feature>
<dbReference type="InterPro" id="IPR027918">
    <property type="entry name" value="HYLS1_C_dom"/>
</dbReference>
<evidence type="ECO:0000256" key="1">
    <source>
        <dbReference type="ARBA" id="ARBA00004114"/>
    </source>
</evidence>
<organism evidence="10">
    <name type="scientific">Ceratitis capitata</name>
    <name type="common">Mediterranean fruit fly</name>
    <name type="synonym">Tephritis capitata</name>
    <dbReference type="NCBI Taxonomy" id="7213"/>
    <lineage>
        <taxon>Eukaryota</taxon>
        <taxon>Metazoa</taxon>
        <taxon>Ecdysozoa</taxon>
        <taxon>Arthropoda</taxon>
        <taxon>Hexapoda</taxon>
        <taxon>Insecta</taxon>
        <taxon>Pterygota</taxon>
        <taxon>Neoptera</taxon>
        <taxon>Endopterygota</taxon>
        <taxon>Diptera</taxon>
        <taxon>Brachycera</taxon>
        <taxon>Muscomorpha</taxon>
        <taxon>Tephritoidea</taxon>
        <taxon>Tephritidae</taxon>
        <taxon>Ceratitis</taxon>
        <taxon>Ceratitis</taxon>
    </lineage>
</organism>
<comment type="similarity">
    <text evidence="3">Belongs to the HYLS1 family.</text>
</comment>
<evidence type="ECO:0000256" key="6">
    <source>
        <dbReference type="ARBA" id="ARBA00023212"/>
    </source>
</evidence>
<feature type="compositionally biased region" description="Polar residues" evidence="8">
    <location>
        <begin position="184"/>
        <end position="199"/>
    </location>
</feature>
<sequence>MSHLPLDARAILDYLNELGYRNISAEQLKEFMKDLRKLIKYEETLGINAHQEDYFERLFKRTTASFRAKVGKENARHERTDEVKSKRSDEQHVLRPLNQVEHEQQSDSRAVMAKKGNEGQTARTFDAGDTSKRLNQNQKRKQQQKEKQTAKNFVGENLSREKAWQTSGRIPFAECKEIRGPEPESSQRSSSHPTTTGDFSQKQAQAATITSAASEGKSKTSAETKNDGVTQRVARVERKATTSRGRTRSQSRERGARGRSPSGGSYTTARSMGVMIPRHCTATRRRRPLSKDPVALYHYYQSEWNYFRDQIPGENSHAELRWMIRERLLDPN</sequence>
<dbReference type="GO" id="GO:0060271">
    <property type="term" value="P:cilium assembly"/>
    <property type="evidence" value="ECO:0007669"/>
    <property type="project" value="TreeGrafter"/>
</dbReference>
<evidence type="ECO:0000256" key="3">
    <source>
        <dbReference type="ARBA" id="ARBA00010091"/>
    </source>
</evidence>
<dbReference type="EMBL" id="GAMC01005277">
    <property type="protein sequence ID" value="JAC01279.1"/>
    <property type="molecule type" value="mRNA"/>
</dbReference>
<evidence type="ECO:0000256" key="7">
    <source>
        <dbReference type="ARBA" id="ARBA00023273"/>
    </source>
</evidence>
<feature type="compositionally biased region" description="Basic and acidic residues" evidence="8">
    <location>
        <begin position="216"/>
        <end position="226"/>
    </location>
</feature>
<feature type="compositionally biased region" description="Low complexity" evidence="8">
    <location>
        <begin position="200"/>
        <end position="214"/>
    </location>
</feature>
<reference evidence="10" key="2">
    <citation type="journal article" date="2014" name="BMC Genomics">
        <title>A genomic perspective to assessing quality of mass-reared SIT flies used in Mediterranean fruit fly (Ceratitis capitata) eradication in California.</title>
        <authorList>
            <person name="Calla B."/>
            <person name="Hall B."/>
            <person name="Hou S."/>
            <person name="Geib S.M."/>
        </authorList>
    </citation>
    <scope>NUCLEOTIDE SEQUENCE</scope>
</reference>
<dbReference type="InterPro" id="IPR052319">
    <property type="entry name" value="Centriolar_ciliogenesis_assoc"/>
</dbReference>
<proteinExistence type="evidence at transcript level"/>